<dbReference type="EMBL" id="MN577570">
    <property type="protein sequence ID" value="QGT49665.1"/>
    <property type="molecule type" value="Genomic_DNA"/>
</dbReference>
<accession>A0A650F235</accession>
<evidence type="ECO:0000259" key="6">
    <source>
        <dbReference type="PROSITE" id="PS50801"/>
    </source>
</evidence>
<feature type="transmembrane region" description="Helical" evidence="5">
    <location>
        <begin position="15"/>
        <end position="35"/>
    </location>
</feature>
<dbReference type="InterPro" id="IPR036513">
    <property type="entry name" value="STAS_dom_sf"/>
</dbReference>
<dbReference type="InterPro" id="IPR011547">
    <property type="entry name" value="SLC26A/SulP_dom"/>
</dbReference>
<dbReference type="GO" id="GO:0016020">
    <property type="term" value="C:membrane"/>
    <property type="evidence" value="ECO:0007669"/>
    <property type="project" value="UniProtKB-SubCell"/>
</dbReference>
<feature type="transmembrane region" description="Helical" evidence="5">
    <location>
        <begin position="162"/>
        <end position="180"/>
    </location>
</feature>
<organism evidence="7">
    <name type="scientific">uncultured Candidatus Melainabacteria bacterium</name>
    <dbReference type="NCBI Taxonomy" id="2682970"/>
    <lineage>
        <taxon>Bacteria</taxon>
        <taxon>Bacillati</taxon>
        <taxon>Candidatus Melainabacteria</taxon>
        <taxon>environmental samples</taxon>
    </lineage>
</organism>
<gene>
    <name evidence="7" type="ORF">Melaina855_0520</name>
</gene>
<dbReference type="PANTHER" id="PTHR11814">
    <property type="entry name" value="SULFATE TRANSPORTER"/>
    <property type="match status" value="1"/>
</dbReference>
<dbReference type="SUPFAM" id="SSF52091">
    <property type="entry name" value="SpoIIaa-like"/>
    <property type="match status" value="1"/>
</dbReference>
<feature type="transmembrane region" description="Helical" evidence="5">
    <location>
        <begin position="304"/>
        <end position="322"/>
    </location>
</feature>
<feature type="domain" description="STAS" evidence="6">
    <location>
        <begin position="420"/>
        <end position="530"/>
    </location>
</feature>
<dbReference type="AlphaFoldDB" id="A0A650F235"/>
<evidence type="ECO:0000256" key="2">
    <source>
        <dbReference type="ARBA" id="ARBA00022692"/>
    </source>
</evidence>
<feature type="transmembrane region" description="Helical" evidence="5">
    <location>
        <begin position="115"/>
        <end position="136"/>
    </location>
</feature>
<dbReference type="Pfam" id="PF00916">
    <property type="entry name" value="Sulfate_transp"/>
    <property type="match status" value="1"/>
</dbReference>
<keyword evidence="2 5" id="KW-0812">Transmembrane</keyword>
<dbReference type="Pfam" id="PF01740">
    <property type="entry name" value="STAS"/>
    <property type="match status" value="1"/>
</dbReference>
<comment type="subcellular location">
    <subcellularLocation>
        <location evidence="1">Membrane</location>
        <topology evidence="1">Multi-pass membrane protein</topology>
    </subcellularLocation>
</comment>
<evidence type="ECO:0000313" key="7">
    <source>
        <dbReference type="EMBL" id="QGT49665.1"/>
    </source>
</evidence>
<keyword evidence="3 5" id="KW-1133">Transmembrane helix</keyword>
<sequence>MNLMKDKLINFKGDLFGAIIASIIAFPQALAFGVASGLGAGAGIWGAIILSFVAGILGCNLPLISGPTGPVAIVTAVIVAGVSGNLANVIPILVMAAFFQIIISLTPVPRMIKYVPYPVISGFLTGIGAIIIILQLSPLLGGVVHSSTIKTLLYYPELFRNINLQSALLGVGTLFLLFCTPKFITKILPSQLLALIVMTGVAYYLGLDVARISGVEFSIPHAYIPHFTLDSVMRDIPAALTLAFIATSESLLTGIIMDSLTKVKHNSKRLVASQGIGNIFCALTGSMYGTAATMRSVAAVKAGATGRISAIMCSIILAIVLFKFTGFIAQIPICVLAAILIKIGYDILDLKVIKVLKYAPKDDLYVLLSVLFLTVFYNLIFALGIGVILAAILYAKRVADNTNIRVINKYNPDDYTPFETRVERESHYKIRILHIDGQFFFGSITQIVSHFDELLETKYIILNYSSNSELDMSAIFALEDIIVRLQAQKIKLYLVIPNDKVFNQLKSMEIISQVGEDALLQDETEAINRAISEAHLDFSMIE</sequence>
<evidence type="ECO:0000256" key="3">
    <source>
        <dbReference type="ARBA" id="ARBA00022989"/>
    </source>
</evidence>
<dbReference type="GO" id="GO:0055085">
    <property type="term" value="P:transmembrane transport"/>
    <property type="evidence" value="ECO:0007669"/>
    <property type="project" value="InterPro"/>
</dbReference>
<dbReference type="PROSITE" id="PS50801">
    <property type="entry name" value="STAS"/>
    <property type="match status" value="1"/>
</dbReference>
<name>A0A650F235_9BACT</name>
<protein>
    <submittedName>
        <fullName evidence="7">Sodium-independent anion transporter</fullName>
    </submittedName>
</protein>
<feature type="transmembrane region" description="Helical" evidence="5">
    <location>
        <begin position="187"/>
        <end position="206"/>
    </location>
</feature>
<feature type="transmembrane region" description="Helical" evidence="5">
    <location>
        <begin position="276"/>
        <end position="298"/>
    </location>
</feature>
<evidence type="ECO:0000256" key="1">
    <source>
        <dbReference type="ARBA" id="ARBA00004141"/>
    </source>
</evidence>
<keyword evidence="4 5" id="KW-0472">Membrane</keyword>
<reference evidence="7" key="1">
    <citation type="journal article" date="2020" name="J. ISSAAS">
        <title>Lactobacilli and other gastrointestinal microbiota of Peromyscus leucopus, reservoir host for agents of Lyme disease and other zoonoses in North America.</title>
        <authorList>
            <person name="Milovic A."/>
            <person name="Bassam K."/>
            <person name="Shao H."/>
            <person name="Chatzistamou I."/>
            <person name="Tufts D.M."/>
            <person name="Diuk-Wasser M."/>
            <person name="Barbour A.G."/>
        </authorList>
    </citation>
    <scope>NUCLEOTIDE SEQUENCE</scope>
    <source>
        <strain evidence="7">LL20</strain>
    </source>
</reference>
<feature type="transmembrane region" description="Helical" evidence="5">
    <location>
        <begin position="70"/>
        <end position="103"/>
    </location>
</feature>
<feature type="transmembrane region" description="Helical" evidence="5">
    <location>
        <begin position="365"/>
        <end position="395"/>
    </location>
</feature>
<proteinExistence type="predicted"/>
<feature type="transmembrane region" description="Helical" evidence="5">
    <location>
        <begin position="42"/>
        <end position="64"/>
    </location>
</feature>
<evidence type="ECO:0000256" key="4">
    <source>
        <dbReference type="ARBA" id="ARBA00023136"/>
    </source>
</evidence>
<dbReference type="CDD" id="cd07042">
    <property type="entry name" value="STAS_SulP_like_sulfate_transporter"/>
    <property type="match status" value="1"/>
</dbReference>
<evidence type="ECO:0000256" key="5">
    <source>
        <dbReference type="SAM" id="Phobius"/>
    </source>
</evidence>
<dbReference type="InterPro" id="IPR002645">
    <property type="entry name" value="STAS_dom"/>
</dbReference>
<dbReference type="InterPro" id="IPR001902">
    <property type="entry name" value="SLC26A/SulP_fam"/>
</dbReference>
<dbReference type="Gene3D" id="3.30.750.24">
    <property type="entry name" value="STAS domain"/>
    <property type="match status" value="1"/>
</dbReference>
<feature type="transmembrane region" description="Helical" evidence="5">
    <location>
        <begin position="236"/>
        <end position="256"/>
    </location>
</feature>
<feature type="transmembrane region" description="Helical" evidence="5">
    <location>
        <begin position="327"/>
        <end position="345"/>
    </location>
</feature>